<protein>
    <submittedName>
        <fullName evidence="1">Uncharacterized protein</fullName>
    </submittedName>
</protein>
<sequence length="52" mass="5573">MEVMAVAAQGTPSQCEYHGQCGTWEICCAHTTGPFEHICAKDCPTGYKPVGQ</sequence>
<dbReference type="Proteomes" id="UP000242770">
    <property type="component" value="Unassembled WGS sequence"/>
</dbReference>
<dbReference type="AlphaFoldDB" id="A0A0F7RWY4"/>
<reference evidence="2" key="1">
    <citation type="submission" date="2014-06" db="EMBL/GenBank/DDBJ databases">
        <authorList>
            <person name="Berkman P.J."/>
        </authorList>
    </citation>
    <scope>NUCLEOTIDE SEQUENCE [LARGE SCALE GENOMIC DNA]</scope>
</reference>
<proteinExistence type="predicted"/>
<dbReference type="EMBL" id="CCFA01000815">
    <property type="protein sequence ID" value="CDR99202.1"/>
    <property type="molecule type" value="Genomic_DNA"/>
</dbReference>
<accession>A0A0F7RWY4</accession>
<gene>
    <name evidence="1" type="primary">SSCI15820.1</name>
</gene>
<keyword evidence="2" id="KW-1185">Reference proteome</keyword>
<organism evidence="1 2">
    <name type="scientific">Sporisorium scitamineum</name>
    <dbReference type="NCBI Taxonomy" id="49012"/>
    <lineage>
        <taxon>Eukaryota</taxon>
        <taxon>Fungi</taxon>
        <taxon>Dikarya</taxon>
        <taxon>Basidiomycota</taxon>
        <taxon>Ustilaginomycotina</taxon>
        <taxon>Ustilaginomycetes</taxon>
        <taxon>Ustilaginales</taxon>
        <taxon>Ustilaginaceae</taxon>
        <taxon>Sporisorium</taxon>
    </lineage>
</organism>
<evidence type="ECO:0000313" key="2">
    <source>
        <dbReference type="Proteomes" id="UP000242770"/>
    </source>
</evidence>
<evidence type="ECO:0000313" key="1">
    <source>
        <dbReference type="EMBL" id="CDR99202.1"/>
    </source>
</evidence>
<name>A0A0F7RWY4_9BASI</name>